<dbReference type="Proteomes" id="UP001176941">
    <property type="component" value="Chromosome 2"/>
</dbReference>
<protein>
    <submittedName>
        <fullName evidence="2">Uncharacterized protein</fullName>
    </submittedName>
</protein>
<keyword evidence="3" id="KW-1185">Reference proteome</keyword>
<name>A0ABN8YLR3_RANTA</name>
<sequence length="160" mass="17548">MEAPPSEPRLNLMTPEGPTPKCHHTRGSGFNIRMLWRGDTNIRSITLESTWMLFLSRWLQSWSGPRSKDRPTWVLPAQPPPFHPTPEITAVSPLGACKSQAQASGALGPDQRASSPRICVPGLTCSVTQSCQTPWDPIDCSTPGFPVLPHLPDLAQTHVH</sequence>
<accession>A0ABN8YLR3</accession>
<feature type="region of interest" description="Disordered" evidence="1">
    <location>
        <begin position="65"/>
        <end position="85"/>
    </location>
</feature>
<gene>
    <name evidence="2" type="ORF">MRATA1EN1_LOCUS9793</name>
</gene>
<evidence type="ECO:0000313" key="2">
    <source>
        <dbReference type="EMBL" id="CAI9160831.1"/>
    </source>
</evidence>
<evidence type="ECO:0000256" key="1">
    <source>
        <dbReference type="SAM" id="MobiDB-lite"/>
    </source>
</evidence>
<organism evidence="2 3">
    <name type="scientific">Rangifer tarandus platyrhynchus</name>
    <name type="common">Svalbard reindeer</name>
    <dbReference type="NCBI Taxonomy" id="3082113"/>
    <lineage>
        <taxon>Eukaryota</taxon>
        <taxon>Metazoa</taxon>
        <taxon>Chordata</taxon>
        <taxon>Craniata</taxon>
        <taxon>Vertebrata</taxon>
        <taxon>Euteleostomi</taxon>
        <taxon>Mammalia</taxon>
        <taxon>Eutheria</taxon>
        <taxon>Laurasiatheria</taxon>
        <taxon>Artiodactyla</taxon>
        <taxon>Ruminantia</taxon>
        <taxon>Pecora</taxon>
        <taxon>Cervidae</taxon>
        <taxon>Odocoileinae</taxon>
        <taxon>Rangifer</taxon>
    </lineage>
</organism>
<proteinExistence type="predicted"/>
<feature type="region of interest" description="Disordered" evidence="1">
    <location>
        <begin position="1"/>
        <end position="20"/>
    </location>
</feature>
<reference evidence="2" key="1">
    <citation type="submission" date="2023-04" db="EMBL/GenBank/DDBJ databases">
        <authorList>
            <consortium name="ELIXIR-Norway"/>
        </authorList>
    </citation>
    <scope>NUCLEOTIDE SEQUENCE [LARGE SCALE GENOMIC DNA]</scope>
</reference>
<dbReference type="EMBL" id="OX459938">
    <property type="protein sequence ID" value="CAI9160831.1"/>
    <property type="molecule type" value="Genomic_DNA"/>
</dbReference>
<evidence type="ECO:0000313" key="3">
    <source>
        <dbReference type="Proteomes" id="UP001176941"/>
    </source>
</evidence>